<dbReference type="AlphaFoldDB" id="A0A023G6Z1"/>
<feature type="region of interest" description="Disordered" evidence="1">
    <location>
        <begin position="116"/>
        <end position="136"/>
    </location>
</feature>
<feature type="compositionally biased region" description="Low complexity" evidence="1">
    <location>
        <begin position="9"/>
        <end position="22"/>
    </location>
</feature>
<sequence length="253" mass="26960">MTPEPASMAQDQQEPAAPPRAASRTSGNLKRVSFGSLKGSMVETLVYQDQGPAHELAPLLNGRGEEEEAWRVRVTLYEAQRPHLVSTPESPTGPDQLPLLASSMTMANHHEPDGYVRQQSTESGLDNPFRPDGELSREADTIVSLIKEGKPITPVKGEPDCFYTSQLDGSVTHSSSPQQLPQQANGESKVSPSKAPAPVGADKPGTNGSAAPPGVKKGLVEVQHGIVVPPSDSSTVEQVMIKKKPKCKCCVIQ</sequence>
<evidence type="ECO:0000256" key="1">
    <source>
        <dbReference type="SAM" id="MobiDB-lite"/>
    </source>
</evidence>
<evidence type="ECO:0000313" key="2">
    <source>
        <dbReference type="EMBL" id="JAC28650.1"/>
    </source>
</evidence>
<protein>
    <submittedName>
        <fullName evidence="2">Uncharacterized protein</fullName>
    </submittedName>
</protein>
<reference evidence="2" key="1">
    <citation type="submission" date="2014-03" db="EMBL/GenBank/DDBJ databases">
        <title>The sialotranscriptome of Amblyomma triste, Amblyomma parvum and Amblyomma cajennense ticks, uncovered by 454-based RNA-seq.</title>
        <authorList>
            <person name="Garcia G.R."/>
            <person name="Gardinassi L.G."/>
            <person name="Ribeiro J.M."/>
            <person name="Anatriello E."/>
            <person name="Ferreira B.R."/>
            <person name="Moreira H.N."/>
            <person name="Mafra C."/>
            <person name="Olegario M.M."/>
            <person name="Szabo P.J."/>
            <person name="Miranda-Santos I.K."/>
            <person name="Maruyama S.R."/>
        </authorList>
    </citation>
    <scope>NUCLEOTIDE SEQUENCE</scope>
    <source>
        <strain evidence="2">Mato Grasso do Sul</strain>
        <tissue evidence="2">Salivary glands</tissue>
    </source>
</reference>
<accession>A0A023G6Z1</accession>
<proteinExistence type="evidence at transcript level"/>
<feature type="compositionally biased region" description="Polar residues" evidence="1">
    <location>
        <begin position="163"/>
        <end position="191"/>
    </location>
</feature>
<name>A0A023G6Z1_AMBTT</name>
<dbReference type="EMBL" id="GBBM01006768">
    <property type="protein sequence ID" value="JAC28650.1"/>
    <property type="molecule type" value="mRNA"/>
</dbReference>
<feature type="region of interest" description="Disordered" evidence="1">
    <location>
        <begin position="155"/>
        <end position="217"/>
    </location>
</feature>
<feature type="region of interest" description="Disordered" evidence="1">
    <location>
        <begin position="1"/>
        <end position="35"/>
    </location>
</feature>
<organism evidence="2">
    <name type="scientific">Amblyomma triste</name>
    <name type="common">Neotropical tick</name>
    <dbReference type="NCBI Taxonomy" id="251400"/>
    <lineage>
        <taxon>Eukaryota</taxon>
        <taxon>Metazoa</taxon>
        <taxon>Ecdysozoa</taxon>
        <taxon>Arthropoda</taxon>
        <taxon>Chelicerata</taxon>
        <taxon>Arachnida</taxon>
        <taxon>Acari</taxon>
        <taxon>Parasitiformes</taxon>
        <taxon>Ixodida</taxon>
        <taxon>Ixodoidea</taxon>
        <taxon>Ixodidae</taxon>
        <taxon>Amblyomminae</taxon>
        <taxon>Amblyomma</taxon>
    </lineage>
</organism>